<protein>
    <recommendedName>
        <fullName evidence="3">OmpR/PhoB-type domain-containing protein</fullName>
    </recommendedName>
</protein>
<reference evidence="4" key="1">
    <citation type="submission" date="2021-10" db="EMBL/GenBank/DDBJ databases">
        <title>Genome Sequence of The Candidatus Hydrogeosomobacter endosymbioticus, an Intracellular Bacterial Symbiont of the Anaerobic Ciliate GW7.</title>
        <authorList>
            <person name="Shiohama Y."/>
            <person name="Shinzato N."/>
        </authorList>
    </citation>
    <scope>NUCLEOTIDE SEQUENCE [LARGE SCALE GENOMIC DNA]</scope>
    <source>
        <strain evidence="4">200920</strain>
    </source>
</reference>
<dbReference type="SMART" id="SM00862">
    <property type="entry name" value="Trans_reg_C"/>
    <property type="match status" value="1"/>
</dbReference>
<evidence type="ECO:0000259" key="3">
    <source>
        <dbReference type="PROSITE" id="PS51755"/>
    </source>
</evidence>
<dbReference type="EMBL" id="AP025225">
    <property type="protein sequence ID" value="BDB96455.1"/>
    <property type="molecule type" value="Genomic_DNA"/>
</dbReference>
<dbReference type="SUPFAM" id="SSF46894">
    <property type="entry name" value="C-terminal effector domain of the bipartite response regulators"/>
    <property type="match status" value="1"/>
</dbReference>
<dbReference type="InterPro" id="IPR036388">
    <property type="entry name" value="WH-like_DNA-bd_sf"/>
</dbReference>
<dbReference type="InterPro" id="IPR001867">
    <property type="entry name" value="OmpR/PhoB-type_DNA-bd"/>
</dbReference>
<name>A0ABM7V9H0_9PROT</name>
<dbReference type="InterPro" id="IPR016032">
    <property type="entry name" value="Sig_transdc_resp-reg_C-effctor"/>
</dbReference>
<evidence type="ECO:0000256" key="1">
    <source>
        <dbReference type="ARBA" id="ARBA00023125"/>
    </source>
</evidence>
<dbReference type="Proteomes" id="UP001320209">
    <property type="component" value="Chromosome"/>
</dbReference>
<accession>A0ABM7V9H0</accession>
<evidence type="ECO:0000256" key="2">
    <source>
        <dbReference type="PROSITE-ProRule" id="PRU01091"/>
    </source>
</evidence>
<keyword evidence="1 2" id="KW-0238">DNA-binding</keyword>
<feature type="DNA-binding region" description="OmpR/PhoB-type" evidence="2">
    <location>
        <begin position="89"/>
        <end position="189"/>
    </location>
</feature>
<feature type="domain" description="OmpR/PhoB-type" evidence="3">
    <location>
        <begin position="89"/>
        <end position="189"/>
    </location>
</feature>
<dbReference type="PROSITE" id="PS51755">
    <property type="entry name" value="OMPR_PHOB"/>
    <property type="match status" value="1"/>
</dbReference>
<evidence type="ECO:0000313" key="4">
    <source>
        <dbReference type="EMBL" id="BDB96455.1"/>
    </source>
</evidence>
<proteinExistence type="predicted"/>
<dbReference type="Pfam" id="PF00486">
    <property type="entry name" value="Trans_reg_C"/>
    <property type="match status" value="1"/>
</dbReference>
<gene>
    <name evidence="4" type="ORF">HYD_5880</name>
</gene>
<dbReference type="Gene3D" id="1.10.10.10">
    <property type="entry name" value="Winged helix-like DNA-binding domain superfamily/Winged helix DNA-binding domain"/>
    <property type="match status" value="1"/>
</dbReference>
<dbReference type="RefSeq" id="WP_236864837.1">
    <property type="nucleotide sequence ID" value="NZ_AP025225.1"/>
</dbReference>
<evidence type="ECO:0000313" key="5">
    <source>
        <dbReference type="Proteomes" id="UP001320209"/>
    </source>
</evidence>
<organism evidence="4 5">
    <name type="scientific">Candidatus Hydrogenosomobacter endosymbioticus</name>
    <dbReference type="NCBI Taxonomy" id="2558174"/>
    <lineage>
        <taxon>Bacteria</taxon>
        <taxon>Pseudomonadati</taxon>
        <taxon>Pseudomonadota</taxon>
        <taxon>Alphaproteobacteria</taxon>
        <taxon>Holosporales</taxon>
        <taxon>Holosporaceae</taxon>
        <taxon>Candidatus Hydrogenosomobacter</taxon>
    </lineage>
</organism>
<sequence>MYFINLYSDNDIFSSILIEQLRLINICFDIRVLENISEIFLRDRLKNTVAIVKCVNQNIEIISPVCSLHIARPIKIKRILKTIVQILHSRLFFVRNYVFDPNKRLFFDFIDSCEVFLTEKEAEFILFLLNSPCCKASKSDIMRGVWRYNDLCDTRTLESHVYQIKQKIERDPKNPKILMFDRGGYCLNEVIK</sequence>
<keyword evidence="5" id="KW-1185">Reference proteome</keyword>